<dbReference type="Pfam" id="PF23344">
    <property type="entry name" value="ZP-N"/>
    <property type="match status" value="2"/>
</dbReference>
<evidence type="ECO:0000259" key="18">
    <source>
        <dbReference type="PROSITE" id="PS51034"/>
    </source>
</evidence>
<dbReference type="PANTHER" id="PTHR11576">
    <property type="entry name" value="ZONA PELLUCIDA SPERM-BINDING PROTEIN 3"/>
    <property type="match status" value="1"/>
</dbReference>
<evidence type="ECO:0000256" key="6">
    <source>
        <dbReference type="ARBA" id="ARBA00022525"/>
    </source>
</evidence>
<keyword evidence="14" id="KW-0325">Glycoprotein</keyword>
<evidence type="ECO:0000256" key="13">
    <source>
        <dbReference type="ARBA" id="ARBA00023157"/>
    </source>
</evidence>
<evidence type="ECO:0000256" key="8">
    <source>
        <dbReference type="ARBA" id="ARBA00022685"/>
    </source>
</evidence>
<accession>A0AAD7SRQ5</accession>
<dbReference type="PROSITE" id="PS51257">
    <property type="entry name" value="PROKAR_LIPOPROTEIN"/>
    <property type="match status" value="1"/>
</dbReference>
<evidence type="ECO:0000256" key="14">
    <source>
        <dbReference type="ARBA" id="ARBA00023180"/>
    </source>
</evidence>
<dbReference type="InterPro" id="IPR042235">
    <property type="entry name" value="ZP-C_dom"/>
</dbReference>
<evidence type="ECO:0000256" key="12">
    <source>
        <dbReference type="ARBA" id="ARBA00023136"/>
    </source>
</evidence>
<dbReference type="Pfam" id="PF00100">
    <property type="entry name" value="Zona_pellucida"/>
    <property type="match status" value="2"/>
</dbReference>
<dbReference type="GO" id="GO:0031012">
    <property type="term" value="C:extracellular matrix"/>
    <property type="evidence" value="ECO:0007669"/>
    <property type="project" value="TreeGrafter"/>
</dbReference>
<evidence type="ECO:0000256" key="4">
    <source>
        <dbReference type="ARBA" id="ARBA00017980"/>
    </source>
</evidence>
<keyword evidence="12 16" id="KW-0472">Membrane</keyword>
<evidence type="ECO:0000256" key="2">
    <source>
        <dbReference type="ARBA" id="ARBA00004498"/>
    </source>
</evidence>
<dbReference type="Gene3D" id="2.60.40.4100">
    <property type="entry name" value="Zona pellucida, ZP-C domain"/>
    <property type="match status" value="2"/>
</dbReference>
<dbReference type="PRINTS" id="PR00023">
    <property type="entry name" value="ZPELLUCIDA"/>
</dbReference>
<comment type="similarity">
    <text evidence="3">Belongs to the ZP domain family. ZPC subfamily.</text>
</comment>
<dbReference type="GO" id="GO:0005886">
    <property type="term" value="C:plasma membrane"/>
    <property type="evidence" value="ECO:0007669"/>
    <property type="project" value="UniProtKB-SubCell"/>
</dbReference>
<keyword evidence="8" id="KW-0165">Cleavage on pair of basic residues</keyword>
<dbReference type="GO" id="GO:2000344">
    <property type="term" value="P:positive regulation of acrosome reaction"/>
    <property type="evidence" value="ECO:0007669"/>
    <property type="project" value="TreeGrafter"/>
</dbReference>
<keyword evidence="7" id="KW-0272">Extracellular matrix</keyword>
<feature type="domain" description="ZP" evidence="18">
    <location>
        <begin position="496"/>
        <end position="754"/>
    </location>
</feature>
<feature type="transmembrane region" description="Helical" evidence="16">
    <location>
        <begin position="813"/>
        <end position="835"/>
    </location>
</feature>
<feature type="domain" description="ZP" evidence="18">
    <location>
        <begin position="86"/>
        <end position="344"/>
    </location>
</feature>
<feature type="signal peptide" evidence="17">
    <location>
        <begin position="1"/>
        <end position="21"/>
    </location>
</feature>
<organism evidence="19 20">
    <name type="scientific">Aldrovandia affinis</name>
    <dbReference type="NCBI Taxonomy" id="143900"/>
    <lineage>
        <taxon>Eukaryota</taxon>
        <taxon>Metazoa</taxon>
        <taxon>Chordata</taxon>
        <taxon>Craniata</taxon>
        <taxon>Vertebrata</taxon>
        <taxon>Euteleostomi</taxon>
        <taxon>Actinopterygii</taxon>
        <taxon>Neopterygii</taxon>
        <taxon>Teleostei</taxon>
        <taxon>Notacanthiformes</taxon>
        <taxon>Halosauridae</taxon>
        <taxon>Aldrovandia</taxon>
    </lineage>
</organism>
<dbReference type="AlphaFoldDB" id="A0AAD7SRQ5"/>
<dbReference type="GO" id="GO:0035803">
    <property type="term" value="P:egg coat formation"/>
    <property type="evidence" value="ECO:0007669"/>
    <property type="project" value="TreeGrafter"/>
</dbReference>
<evidence type="ECO:0000256" key="15">
    <source>
        <dbReference type="ARBA" id="ARBA00030824"/>
    </source>
</evidence>
<evidence type="ECO:0000313" key="19">
    <source>
        <dbReference type="EMBL" id="KAJ8407589.1"/>
    </source>
</evidence>
<evidence type="ECO:0000256" key="17">
    <source>
        <dbReference type="SAM" id="SignalP"/>
    </source>
</evidence>
<keyword evidence="5" id="KW-1003">Cell membrane</keyword>
<evidence type="ECO:0000256" key="16">
    <source>
        <dbReference type="SAM" id="Phobius"/>
    </source>
</evidence>
<evidence type="ECO:0000256" key="10">
    <source>
        <dbReference type="ARBA" id="ARBA00022729"/>
    </source>
</evidence>
<keyword evidence="10 17" id="KW-0732">Signal</keyword>
<reference evidence="19" key="1">
    <citation type="journal article" date="2023" name="Science">
        <title>Genome structures resolve the early diversification of teleost fishes.</title>
        <authorList>
            <person name="Parey E."/>
            <person name="Louis A."/>
            <person name="Montfort J."/>
            <person name="Bouchez O."/>
            <person name="Roques C."/>
            <person name="Iampietro C."/>
            <person name="Lluch J."/>
            <person name="Castinel A."/>
            <person name="Donnadieu C."/>
            <person name="Desvignes T."/>
            <person name="Floi Bucao C."/>
            <person name="Jouanno E."/>
            <person name="Wen M."/>
            <person name="Mejri S."/>
            <person name="Dirks R."/>
            <person name="Jansen H."/>
            <person name="Henkel C."/>
            <person name="Chen W.J."/>
            <person name="Zahm M."/>
            <person name="Cabau C."/>
            <person name="Klopp C."/>
            <person name="Thompson A.W."/>
            <person name="Robinson-Rechavi M."/>
            <person name="Braasch I."/>
            <person name="Lecointre G."/>
            <person name="Bobe J."/>
            <person name="Postlethwait J.H."/>
            <person name="Berthelot C."/>
            <person name="Roest Crollius H."/>
            <person name="Guiguen Y."/>
        </authorList>
    </citation>
    <scope>NUCLEOTIDE SEQUENCE</scope>
    <source>
        <strain evidence="19">NC1722</strain>
    </source>
</reference>
<dbReference type="GO" id="GO:0007339">
    <property type="term" value="P:binding of sperm to zona pellucida"/>
    <property type="evidence" value="ECO:0007669"/>
    <property type="project" value="TreeGrafter"/>
</dbReference>
<dbReference type="EMBL" id="JAINUG010000038">
    <property type="protein sequence ID" value="KAJ8407589.1"/>
    <property type="molecule type" value="Genomic_DNA"/>
</dbReference>
<dbReference type="Proteomes" id="UP001221898">
    <property type="component" value="Unassembled WGS sequence"/>
</dbReference>
<dbReference type="InterPro" id="IPR055355">
    <property type="entry name" value="ZP-C"/>
</dbReference>
<dbReference type="GO" id="GO:0032190">
    <property type="term" value="F:acrosin binding"/>
    <property type="evidence" value="ECO:0007669"/>
    <property type="project" value="TreeGrafter"/>
</dbReference>
<keyword evidence="13" id="KW-1015">Disulfide bond</keyword>
<dbReference type="InterPro" id="IPR055356">
    <property type="entry name" value="ZP-N"/>
</dbReference>
<dbReference type="Gene3D" id="2.60.40.3210">
    <property type="entry name" value="Zona pellucida, ZP-N domain"/>
    <property type="match status" value="2"/>
</dbReference>
<name>A0AAD7SRQ5_9TELE</name>
<comment type="caution">
    <text evidence="19">The sequence shown here is derived from an EMBL/GenBank/DDBJ whole genome shotgun (WGS) entry which is preliminary data.</text>
</comment>
<dbReference type="InterPro" id="IPR048290">
    <property type="entry name" value="ZP_chr"/>
</dbReference>
<evidence type="ECO:0000256" key="9">
    <source>
        <dbReference type="ARBA" id="ARBA00022692"/>
    </source>
</evidence>
<dbReference type="PANTHER" id="PTHR11576:SF2">
    <property type="entry name" value="ZONA PELLUCIDA SPERM-BINDING PROTEIN 3"/>
    <property type="match status" value="1"/>
</dbReference>
<dbReference type="FunFam" id="2.60.40.3210:FF:000001">
    <property type="entry name" value="Zona pellucida sperm-binding protein 3"/>
    <property type="match status" value="2"/>
</dbReference>
<evidence type="ECO:0000313" key="20">
    <source>
        <dbReference type="Proteomes" id="UP001221898"/>
    </source>
</evidence>
<evidence type="ECO:0000256" key="7">
    <source>
        <dbReference type="ARBA" id="ARBA00022530"/>
    </source>
</evidence>
<keyword evidence="6" id="KW-0964">Secreted</keyword>
<keyword evidence="9 16" id="KW-0812">Transmembrane</keyword>
<comment type="subcellular location">
    <subcellularLocation>
        <location evidence="1">Cell membrane</location>
        <topology evidence="1">Single-pass type I membrane protein</topology>
    </subcellularLocation>
    <subcellularLocation>
        <location evidence="2">Secreted</location>
        <location evidence="2">Extracellular space</location>
        <location evidence="2">Extracellular matrix</location>
    </subcellularLocation>
</comment>
<evidence type="ECO:0000256" key="1">
    <source>
        <dbReference type="ARBA" id="ARBA00004251"/>
    </source>
</evidence>
<feature type="chain" id="PRO_5042102286" description="Zona pellucida sperm-binding protein 3" evidence="17">
    <location>
        <begin position="22"/>
        <end position="842"/>
    </location>
</feature>
<protein>
    <recommendedName>
        <fullName evidence="4">Zona pellucida sperm-binding protein 3</fullName>
    </recommendedName>
    <alternativeName>
        <fullName evidence="15">Zona pellucida glycoprotein 3</fullName>
    </alternativeName>
</protein>
<keyword evidence="20" id="KW-1185">Reference proteome</keyword>
<keyword evidence="11 16" id="KW-1133">Transmembrane helix</keyword>
<gene>
    <name evidence="19" type="ORF">AAFF_G00274460</name>
</gene>
<evidence type="ECO:0000256" key="11">
    <source>
        <dbReference type="ARBA" id="ARBA00022989"/>
    </source>
</evidence>
<dbReference type="InterPro" id="IPR001507">
    <property type="entry name" value="ZP_dom"/>
</dbReference>
<dbReference type="PROSITE" id="PS51034">
    <property type="entry name" value="ZP_2"/>
    <property type="match status" value="2"/>
</dbReference>
<proteinExistence type="inferred from homology"/>
<dbReference type="SMART" id="SM00241">
    <property type="entry name" value="ZP"/>
    <property type="match status" value="2"/>
</dbReference>
<sequence length="842" mass="90985">MVGGRFAGLVVFAVFGCVCDAQWGRQSSKAKTQAPATTPQTFRRPTLPKVYVTVRPTVKEPRSTPVPPKTVVEYPPLVKPDTVKAQCGESSVLVEVDMDLLGIGHLIQPSDITLGGCAPVGQDNSVQALLFETELQGCGSTLTMTEDSLVYTFALHYQPKALGATPIIRTNGAVVGIKCLYTRLHNVSSNALKPTWIPYRSTLSGEDLLVFTLRLMTDNWMQERVSNVFFLGDIMNIEASVVQANHVLLRVFVDTCVATLDPHMDAVPRYAFIENQGCLMDSKLTSSRSKFLPTVEDDKLRFQLDAFRFAQESRSSIYIVCHLKATAASPDTEGKACSFSPGSERWTDAHGNDQACGCCDTSCTGRKGRSLADSAAQWQGDAALGPIIVQQVSANDMMTQSQSAPLKAEAHSATGVSPEAVVMAGVVAAVGLWGRQSSKAKTQAPATTPQTFRRPTLPKVYVAVRPTVKEPRSTPVPPKTVVEYPPLVKPDTVRAQCGESSVLVEVDMDLLGIGHLIQPSDITLGGCAPVGQGNSVQALLFETELQGCGSTLTMTEDSLVYTFALHYQPKALGATPIIRTNGAVVGIKCLYMRLHNVSSSALKPTWIPYRSTLSGEDLLVFTLRLMTDDWMQERVSNMFFLGDIMNIEASVVQANHVLLRVFVDTCVATLDPNMDAVPRYAFIENQGCLMDSKLTSSRSQFLPTVEDDKLRFQLDAFRFAQESRSSIYIVCHLKATAVSPDTEGKACSFSPGSERSVSCDGDSGVFEFPVNMAAQWQGDAALGPIVVQQASANDMMTQSQSIPLKAEAHSATGVVAVVAAVGLVCVVVLGTVLLWRLHKPTL</sequence>
<evidence type="ECO:0000256" key="5">
    <source>
        <dbReference type="ARBA" id="ARBA00022475"/>
    </source>
</evidence>
<dbReference type="FunFam" id="2.60.40.4100:FF:000002">
    <property type="entry name" value="Zona pellucida sperm-binding protein 3"/>
    <property type="match status" value="2"/>
</dbReference>
<evidence type="ECO:0000256" key="3">
    <source>
        <dbReference type="ARBA" id="ARBA00006735"/>
    </source>
</evidence>